<evidence type="ECO:0000313" key="2">
    <source>
        <dbReference type="Proteomes" id="UP000800041"/>
    </source>
</evidence>
<dbReference type="AlphaFoldDB" id="A0A6G1GIZ7"/>
<gene>
    <name evidence="1" type="ORF">K402DRAFT_399210</name>
</gene>
<organism evidence="1 2">
    <name type="scientific">Aulographum hederae CBS 113979</name>
    <dbReference type="NCBI Taxonomy" id="1176131"/>
    <lineage>
        <taxon>Eukaryota</taxon>
        <taxon>Fungi</taxon>
        <taxon>Dikarya</taxon>
        <taxon>Ascomycota</taxon>
        <taxon>Pezizomycotina</taxon>
        <taxon>Dothideomycetes</taxon>
        <taxon>Pleosporomycetidae</taxon>
        <taxon>Aulographales</taxon>
        <taxon>Aulographaceae</taxon>
    </lineage>
</organism>
<proteinExistence type="predicted"/>
<keyword evidence="2" id="KW-1185">Reference proteome</keyword>
<sequence length="123" mass="13631">MSSLQTVIADLDTALVALEDALVAHPSFNAQEAVRMGKLFYMTAFVVRTRSMLTKLHITSDAHKHALKQDVMSRCMLQNLLCHDTTGKLDMMSHEDPSNPIDFGDEIREKSKAAGEVAEQLEA</sequence>
<accession>A0A6G1GIZ7</accession>
<protein>
    <submittedName>
        <fullName evidence="1">Uncharacterized protein</fullName>
    </submittedName>
</protein>
<evidence type="ECO:0000313" key="1">
    <source>
        <dbReference type="EMBL" id="KAF1980698.1"/>
    </source>
</evidence>
<reference evidence="1" key="1">
    <citation type="journal article" date="2020" name="Stud. Mycol.">
        <title>101 Dothideomycetes genomes: a test case for predicting lifestyles and emergence of pathogens.</title>
        <authorList>
            <person name="Haridas S."/>
            <person name="Albert R."/>
            <person name="Binder M."/>
            <person name="Bloem J."/>
            <person name="Labutti K."/>
            <person name="Salamov A."/>
            <person name="Andreopoulos B."/>
            <person name="Baker S."/>
            <person name="Barry K."/>
            <person name="Bills G."/>
            <person name="Bluhm B."/>
            <person name="Cannon C."/>
            <person name="Castanera R."/>
            <person name="Culley D."/>
            <person name="Daum C."/>
            <person name="Ezra D."/>
            <person name="Gonzalez J."/>
            <person name="Henrissat B."/>
            <person name="Kuo A."/>
            <person name="Liang C."/>
            <person name="Lipzen A."/>
            <person name="Lutzoni F."/>
            <person name="Magnuson J."/>
            <person name="Mondo S."/>
            <person name="Nolan M."/>
            <person name="Ohm R."/>
            <person name="Pangilinan J."/>
            <person name="Park H.-J."/>
            <person name="Ramirez L."/>
            <person name="Alfaro M."/>
            <person name="Sun H."/>
            <person name="Tritt A."/>
            <person name="Yoshinaga Y."/>
            <person name="Zwiers L.-H."/>
            <person name="Turgeon B."/>
            <person name="Goodwin S."/>
            <person name="Spatafora J."/>
            <person name="Crous P."/>
            <person name="Grigoriev I."/>
        </authorList>
    </citation>
    <scope>NUCLEOTIDE SEQUENCE</scope>
    <source>
        <strain evidence="1">CBS 113979</strain>
    </source>
</reference>
<name>A0A6G1GIZ7_9PEZI</name>
<dbReference type="Proteomes" id="UP000800041">
    <property type="component" value="Unassembled WGS sequence"/>
</dbReference>
<dbReference type="EMBL" id="ML977227">
    <property type="protein sequence ID" value="KAF1980698.1"/>
    <property type="molecule type" value="Genomic_DNA"/>
</dbReference>
<dbReference type="OrthoDB" id="5282002at2759"/>